<dbReference type="InterPro" id="IPR012677">
    <property type="entry name" value="Nucleotide-bd_a/b_plait_sf"/>
</dbReference>
<dbReference type="InterPro" id="IPR000504">
    <property type="entry name" value="RRM_dom"/>
</dbReference>
<accession>A0AAF0DRR6</accession>
<dbReference type="PANTHER" id="PTHR48037:SF1">
    <property type="entry name" value="RRM DOMAIN-CONTAINING PROTEIN"/>
    <property type="match status" value="1"/>
</dbReference>
<dbReference type="PANTHER" id="PTHR48037">
    <property type="entry name" value="ATPASE E1"/>
    <property type="match status" value="1"/>
</dbReference>
<evidence type="ECO:0000259" key="2">
    <source>
        <dbReference type="PROSITE" id="PS50102"/>
    </source>
</evidence>
<evidence type="ECO:0000256" key="1">
    <source>
        <dbReference type="PROSITE-ProRule" id="PRU00176"/>
    </source>
</evidence>
<evidence type="ECO:0000313" key="4">
    <source>
        <dbReference type="Proteomes" id="UP001216638"/>
    </source>
</evidence>
<evidence type="ECO:0000313" key="3">
    <source>
        <dbReference type="EMBL" id="WFC93566.1"/>
    </source>
</evidence>
<keyword evidence="3" id="KW-0413">Isomerase</keyword>
<sequence length="117" mass="13285">MSSSKTVYIGGIDKDTTEELLYQAFVTFGEISDIQLPRVSEGASANRGFGFITFSQEEEAEDAIDNMHLNEFRGNVITVNAAKPHKIQTTDPWRPIWETEEWIKEYGATHKSEEEAR</sequence>
<feature type="domain" description="RRM" evidence="2">
    <location>
        <begin position="5"/>
        <end position="84"/>
    </location>
</feature>
<dbReference type="GO" id="GO:0003755">
    <property type="term" value="F:peptidyl-prolyl cis-trans isomerase activity"/>
    <property type="evidence" value="ECO:0007669"/>
    <property type="project" value="UniProtKB-EC"/>
</dbReference>
<dbReference type="Proteomes" id="UP001216638">
    <property type="component" value="Chromosome 1"/>
</dbReference>
<organism evidence="3 4">
    <name type="scientific">Malassezia brasiliensis</name>
    <dbReference type="NCBI Taxonomy" id="1821822"/>
    <lineage>
        <taxon>Eukaryota</taxon>
        <taxon>Fungi</taxon>
        <taxon>Dikarya</taxon>
        <taxon>Basidiomycota</taxon>
        <taxon>Ustilaginomycotina</taxon>
        <taxon>Malasseziomycetes</taxon>
        <taxon>Malasseziales</taxon>
        <taxon>Malasseziaceae</taxon>
        <taxon>Malassezia</taxon>
    </lineage>
</organism>
<dbReference type="EMBL" id="CP119951">
    <property type="protein sequence ID" value="WFC93566.1"/>
    <property type="molecule type" value="Genomic_DNA"/>
</dbReference>
<dbReference type="AlphaFoldDB" id="A0AAF0DRR6"/>
<dbReference type="GO" id="GO:0003723">
    <property type="term" value="F:RNA binding"/>
    <property type="evidence" value="ECO:0007669"/>
    <property type="project" value="UniProtKB-UniRule"/>
</dbReference>
<dbReference type="Gene3D" id="3.30.70.330">
    <property type="match status" value="1"/>
</dbReference>
<protein>
    <submittedName>
        <fullName evidence="3">Peptidylprolyl isomerase</fullName>
        <ecNumber evidence="3">5.2.1.8</ecNumber>
    </submittedName>
</protein>
<name>A0AAF0DRR6_9BASI</name>
<keyword evidence="1" id="KW-0694">RNA-binding</keyword>
<dbReference type="PROSITE" id="PS50102">
    <property type="entry name" value="RRM"/>
    <property type="match status" value="1"/>
</dbReference>
<dbReference type="SUPFAM" id="SSF54928">
    <property type="entry name" value="RNA-binding domain, RBD"/>
    <property type="match status" value="1"/>
</dbReference>
<reference evidence="3" key="1">
    <citation type="submission" date="2023-03" db="EMBL/GenBank/DDBJ databases">
        <title>Mating type loci evolution in Malassezia.</title>
        <authorList>
            <person name="Coelho M.A."/>
        </authorList>
    </citation>
    <scope>NUCLEOTIDE SEQUENCE</scope>
    <source>
        <strain evidence="3">CBS 14135</strain>
    </source>
</reference>
<dbReference type="EC" id="5.2.1.8" evidence="3"/>
<proteinExistence type="predicted"/>
<dbReference type="SMART" id="SM00360">
    <property type="entry name" value="RRM"/>
    <property type="match status" value="1"/>
</dbReference>
<keyword evidence="4" id="KW-1185">Reference proteome</keyword>
<dbReference type="InterPro" id="IPR035979">
    <property type="entry name" value="RBD_domain_sf"/>
</dbReference>
<gene>
    <name evidence="3" type="ORF">MBRA1_000186</name>
</gene>
<dbReference type="Pfam" id="PF00076">
    <property type="entry name" value="RRM_1"/>
    <property type="match status" value="1"/>
</dbReference>